<dbReference type="OrthoDB" id="227596at2"/>
<dbReference type="InterPro" id="IPR011712">
    <property type="entry name" value="Sig_transdc_His_kin_sub3_dim/P"/>
</dbReference>
<dbReference type="EMBL" id="CP001778">
    <property type="protein sequence ID" value="ADD43334.1"/>
    <property type="molecule type" value="Genomic_DNA"/>
</dbReference>
<evidence type="ECO:0000313" key="13">
    <source>
        <dbReference type="Proteomes" id="UP000000844"/>
    </source>
</evidence>
<dbReference type="GO" id="GO:0046983">
    <property type="term" value="F:protein dimerization activity"/>
    <property type="evidence" value="ECO:0007669"/>
    <property type="project" value="InterPro"/>
</dbReference>
<dbReference type="PANTHER" id="PTHR24421">
    <property type="entry name" value="NITRATE/NITRITE SENSOR PROTEIN NARX-RELATED"/>
    <property type="match status" value="1"/>
</dbReference>
<evidence type="ECO:0000256" key="1">
    <source>
        <dbReference type="ARBA" id="ARBA00000085"/>
    </source>
</evidence>
<feature type="transmembrane region" description="Helical" evidence="10">
    <location>
        <begin position="80"/>
        <end position="98"/>
    </location>
</feature>
<evidence type="ECO:0000256" key="6">
    <source>
        <dbReference type="ARBA" id="ARBA00022777"/>
    </source>
</evidence>
<keyword evidence="10" id="KW-0812">Transmembrane</keyword>
<dbReference type="PANTHER" id="PTHR24421:SF10">
    <property type="entry name" value="NITRATE_NITRITE SENSOR PROTEIN NARQ"/>
    <property type="match status" value="1"/>
</dbReference>
<dbReference type="InterPro" id="IPR003594">
    <property type="entry name" value="HATPase_dom"/>
</dbReference>
<feature type="transmembrane region" description="Helical" evidence="10">
    <location>
        <begin position="44"/>
        <end position="74"/>
    </location>
</feature>
<evidence type="ECO:0000256" key="5">
    <source>
        <dbReference type="ARBA" id="ARBA00022741"/>
    </source>
</evidence>
<dbReference type="SUPFAM" id="SSF55874">
    <property type="entry name" value="ATPase domain of HSP90 chaperone/DNA topoisomerase II/histidine kinase"/>
    <property type="match status" value="1"/>
</dbReference>
<evidence type="ECO:0000256" key="9">
    <source>
        <dbReference type="SAM" id="Coils"/>
    </source>
</evidence>
<keyword evidence="8" id="KW-0902">Two-component regulatory system</keyword>
<keyword evidence="7" id="KW-0067">ATP-binding</keyword>
<dbReference type="KEGG" id="sna:Snas_3677"/>
<organism evidence="12 13">
    <name type="scientific">Stackebrandtia nassauensis (strain DSM 44728 / CIP 108903 / NRRL B-16338 / NBRC 102104 / LLR-40K-21)</name>
    <dbReference type="NCBI Taxonomy" id="446470"/>
    <lineage>
        <taxon>Bacteria</taxon>
        <taxon>Bacillati</taxon>
        <taxon>Actinomycetota</taxon>
        <taxon>Actinomycetes</taxon>
        <taxon>Glycomycetales</taxon>
        <taxon>Glycomycetaceae</taxon>
        <taxon>Stackebrandtia</taxon>
    </lineage>
</organism>
<dbReference type="EC" id="2.7.13.3" evidence="2"/>
<dbReference type="Pfam" id="PF07730">
    <property type="entry name" value="HisKA_3"/>
    <property type="match status" value="1"/>
</dbReference>
<keyword evidence="5" id="KW-0547">Nucleotide-binding</keyword>
<keyword evidence="13" id="KW-1185">Reference proteome</keyword>
<dbReference type="Gene3D" id="1.20.5.1930">
    <property type="match status" value="1"/>
</dbReference>
<gene>
    <name evidence="12" type="ordered locus">Snas_3677</name>
</gene>
<dbReference type="PROSITE" id="PS50109">
    <property type="entry name" value="HIS_KIN"/>
    <property type="match status" value="1"/>
</dbReference>
<keyword evidence="4" id="KW-0808">Transferase</keyword>
<reference evidence="12 13" key="1">
    <citation type="journal article" date="2009" name="Stand. Genomic Sci.">
        <title>Complete genome sequence of Stackebrandtia nassauensis type strain (LLR-40K-21).</title>
        <authorList>
            <person name="Munk C."/>
            <person name="Lapidus A."/>
            <person name="Copeland A."/>
            <person name="Jando M."/>
            <person name="Mayilraj S."/>
            <person name="Glavina Del Rio T."/>
            <person name="Nolan M."/>
            <person name="Chen F."/>
            <person name="Lucas S."/>
            <person name="Tice H."/>
            <person name="Cheng J.F."/>
            <person name="Han C."/>
            <person name="Detter J.C."/>
            <person name="Bruce D."/>
            <person name="Goodwin L."/>
            <person name="Chain P."/>
            <person name="Pitluck S."/>
            <person name="Goker M."/>
            <person name="Ovchinikova G."/>
            <person name="Pati A."/>
            <person name="Ivanova N."/>
            <person name="Mavromatis K."/>
            <person name="Chen A."/>
            <person name="Palaniappan K."/>
            <person name="Land M."/>
            <person name="Hauser L."/>
            <person name="Chang Y.J."/>
            <person name="Jeffries C.D."/>
            <person name="Bristow J."/>
            <person name="Eisen J.A."/>
            <person name="Markowitz V."/>
            <person name="Hugenholtz P."/>
            <person name="Kyrpides N.C."/>
            <person name="Klenk H.P."/>
        </authorList>
    </citation>
    <scope>NUCLEOTIDE SEQUENCE [LARGE SCALE GENOMIC DNA]</scope>
    <source>
        <strain evidence="13">DSM 44728 / CIP 108903 / NRRL B-16338 / NBRC 102104 / LLR-40K-21</strain>
    </source>
</reference>
<keyword evidence="10" id="KW-0472">Membrane</keyword>
<dbReference type="InterPro" id="IPR005467">
    <property type="entry name" value="His_kinase_dom"/>
</dbReference>
<dbReference type="InterPro" id="IPR050482">
    <property type="entry name" value="Sensor_HK_TwoCompSys"/>
</dbReference>
<dbReference type="CDD" id="cd16917">
    <property type="entry name" value="HATPase_UhpB-NarQ-NarX-like"/>
    <property type="match status" value="1"/>
</dbReference>
<feature type="coiled-coil region" evidence="9">
    <location>
        <begin position="156"/>
        <end position="183"/>
    </location>
</feature>
<dbReference type="HOGENOM" id="CLU_000445_20_1_11"/>
<dbReference type="AlphaFoldDB" id="D3PXK4"/>
<dbReference type="eggNOG" id="COG4585">
    <property type="taxonomic scope" value="Bacteria"/>
</dbReference>
<keyword evidence="9" id="KW-0175">Coiled coil</keyword>
<dbReference type="Gene3D" id="3.30.565.10">
    <property type="entry name" value="Histidine kinase-like ATPase, C-terminal domain"/>
    <property type="match status" value="1"/>
</dbReference>
<dbReference type="GO" id="GO:0000155">
    <property type="term" value="F:phosphorelay sensor kinase activity"/>
    <property type="evidence" value="ECO:0007669"/>
    <property type="project" value="InterPro"/>
</dbReference>
<dbReference type="GO" id="GO:0005524">
    <property type="term" value="F:ATP binding"/>
    <property type="evidence" value="ECO:0007669"/>
    <property type="project" value="UniProtKB-KW"/>
</dbReference>
<feature type="transmembrane region" description="Helical" evidence="10">
    <location>
        <begin position="105"/>
        <end position="122"/>
    </location>
</feature>
<evidence type="ECO:0000259" key="11">
    <source>
        <dbReference type="PROSITE" id="PS50109"/>
    </source>
</evidence>
<dbReference type="GO" id="GO:0016020">
    <property type="term" value="C:membrane"/>
    <property type="evidence" value="ECO:0007669"/>
    <property type="project" value="InterPro"/>
</dbReference>
<dbReference type="STRING" id="446470.Snas_3677"/>
<feature type="transmembrane region" description="Helical" evidence="10">
    <location>
        <begin position="128"/>
        <end position="146"/>
    </location>
</feature>
<keyword evidence="6 12" id="KW-0418">Kinase</keyword>
<comment type="catalytic activity">
    <reaction evidence="1">
        <text>ATP + protein L-histidine = ADP + protein N-phospho-L-histidine.</text>
        <dbReference type="EC" id="2.7.13.3"/>
    </reaction>
</comment>
<evidence type="ECO:0000256" key="7">
    <source>
        <dbReference type="ARBA" id="ARBA00022840"/>
    </source>
</evidence>
<proteinExistence type="predicted"/>
<feature type="domain" description="Histidine kinase" evidence="11">
    <location>
        <begin position="200"/>
        <end position="392"/>
    </location>
</feature>
<keyword evidence="10" id="KW-1133">Transmembrane helix</keyword>
<protein>
    <recommendedName>
        <fullName evidence="2">histidine kinase</fullName>
        <ecNumber evidence="2">2.7.13.3</ecNumber>
    </recommendedName>
</protein>
<dbReference type="RefSeq" id="WP_013018905.1">
    <property type="nucleotide sequence ID" value="NC_013947.1"/>
</dbReference>
<evidence type="ECO:0000256" key="2">
    <source>
        <dbReference type="ARBA" id="ARBA00012438"/>
    </source>
</evidence>
<evidence type="ECO:0000256" key="4">
    <source>
        <dbReference type="ARBA" id="ARBA00022679"/>
    </source>
</evidence>
<evidence type="ECO:0000256" key="3">
    <source>
        <dbReference type="ARBA" id="ARBA00022553"/>
    </source>
</evidence>
<keyword evidence="3" id="KW-0597">Phosphoprotein</keyword>
<evidence type="ECO:0000313" key="12">
    <source>
        <dbReference type="EMBL" id="ADD43334.1"/>
    </source>
</evidence>
<evidence type="ECO:0000256" key="8">
    <source>
        <dbReference type="ARBA" id="ARBA00023012"/>
    </source>
</evidence>
<accession>D3PXK4</accession>
<dbReference type="Pfam" id="PF02518">
    <property type="entry name" value="HATPase_c"/>
    <property type="match status" value="1"/>
</dbReference>
<dbReference type="InterPro" id="IPR036890">
    <property type="entry name" value="HATPase_C_sf"/>
</dbReference>
<sequence>MFGSNLQQVFGVRYAPVRMLAMAALSAGYLGLRADGVTTADWLFAAAAVVLGGLASAVPLAAAIALAALLAVAATVGGDGPAVMLVKIFASFALFELAARRPARWAGIAAVALVVGSLAGKVDRLPQDLPAIGYGLVVVLGVPLLLGTQLRSAWRLTEQAEQRARAEAQRAEAEIRRRASDARAARASERVTIARELHDLVAHQIASILLRVGVAREVLPDLGQATKETLDDVHDCAATVLDDLRRLVRMLRSGEGISLIEPKGLREAIEETTERGRQLGLDITASFDESIGHIDAVRALTVLRLCQEGLTNVAKHGGPTARVSIAIRHDTEGAIRLEIDDDGGGRQPQTISDGSGFGLIGMRERVELLGGELDVGPTSDGWRLRAVLPQPTDAVPAPAPEPRPAVAS</sequence>
<name>D3PXK4_STANL</name>
<evidence type="ECO:0000256" key="10">
    <source>
        <dbReference type="SAM" id="Phobius"/>
    </source>
</evidence>
<dbReference type="Proteomes" id="UP000000844">
    <property type="component" value="Chromosome"/>
</dbReference>
<feature type="transmembrane region" description="Helical" evidence="10">
    <location>
        <begin position="12"/>
        <end position="32"/>
    </location>
</feature>